<comment type="caution">
    <text evidence="2">The sequence shown here is derived from an EMBL/GenBank/DDBJ whole genome shotgun (WGS) entry which is preliminary data.</text>
</comment>
<dbReference type="PANTHER" id="PTHR43252">
    <property type="entry name" value="TRANSCRIPTIONAL REGULATOR YQJI"/>
    <property type="match status" value="1"/>
</dbReference>
<dbReference type="OrthoDB" id="2374094at2"/>
<dbReference type="RefSeq" id="WP_057895098.1">
    <property type="nucleotide sequence ID" value="NZ_AYZQ01000005.1"/>
</dbReference>
<evidence type="ECO:0000313" key="3">
    <source>
        <dbReference type="Proteomes" id="UP000051672"/>
    </source>
</evidence>
<dbReference type="InterPro" id="IPR036390">
    <property type="entry name" value="WH_DNA-bd_sf"/>
</dbReference>
<dbReference type="Gene3D" id="1.10.10.10">
    <property type="entry name" value="Winged helix-like DNA-binding domain superfamily/Winged helix DNA-binding domain"/>
    <property type="match status" value="1"/>
</dbReference>
<dbReference type="EMBL" id="AYZQ01000005">
    <property type="protein sequence ID" value="KRM71342.1"/>
    <property type="molecule type" value="Genomic_DNA"/>
</dbReference>
<dbReference type="STRING" id="1423727.FC34_GL001822"/>
<dbReference type="PATRIC" id="fig|1423727.3.peg.1847"/>
<dbReference type="Pfam" id="PF03551">
    <property type="entry name" value="PadR"/>
    <property type="match status" value="1"/>
</dbReference>
<gene>
    <name evidence="2" type="ORF">FC34_GL001822</name>
</gene>
<proteinExistence type="predicted"/>
<feature type="domain" description="Transcription regulator PadR N-terminal" evidence="1">
    <location>
        <begin position="7"/>
        <end position="74"/>
    </location>
</feature>
<evidence type="ECO:0000313" key="2">
    <source>
        <dbReference type="EMBL" id="KRM71342.1"/>
    </source>
</evidence>
<protein>
    <recommendedName>
        <fullName evidence="1">Transcription regulator PadR N-terminal domain-containing protein</fullName>
    </recommendedName>
</protein>
<name>A0A0R2AV93_9LACO</name>
<dbReference type="InterPro" id="IPR036388">
    <property type="entry name" value="WH-like_DNA-bd_sf"/>
</dbReference>
<dbReference type="Proteomes" id="UP000051672">
    <property type="component" value="Unassembled WGS sequence"/>
</dbReference>
<accession>A0A0R2AV93</accession>
<reference evidence="2 3" key="1">
    <citation type="journal article" date="2015" name="Genome Announc.">
        <title>Expanding the biotechnology potential of lactobacilli through comparative genomics of 213 strains and associated genera.</title>
        <authorList>
            <person name="Sun Z."/>
            <person name="Harris H.M."/>
            <person name="McCann A."/>
            <person name="Guo C."/>
            <person name="Argimon S."/>
            <person name="Zhang W."/>
            <person name="Yang X."/>
            <person name="Jeffery I.B."/>
            <person name="Cooney J.C."/>
            <person name="Kagawa T.F."/>
            <person name="Liu W."/>
            <person name="Song Y."/>
            <person name="Salvetti E."/>
            <person name="Wrobel A."/>
            <person name="Rasinkangas P."/>
            <person name="Parkhill J."/>
            <person name="Rea M.C."/>
            <person name="O'Sullivan O."/>
            <person name="Ritari J."/>
            <person name="Douillard F.P."/>
            <person name="Paul Ross R."/>
            <person name="Yang R."/>
            <person name="Briner A.E."/>
            <person name="Felis G.E."/>
            <person name="de Vos W.M."/>
            <person name="Barrangou R."/>
            <person name="Klaenhammer T.R."/>
            <person name="Caufield P.W."/>
            <person name="Cui Y."/>
            <person name="Zhang H."/>
            <person name="O'Toole P.W."/>
        </authorList>
    </citation>
    <scope>NUCLEOTIDE SEQUENCE [LARGE SCALE GENOMIC DNA]</scope>
    <source>
        <strain evidence="2 3">DSM 23927</strain>
    </source>
</reference>
<dbReference type="PANTHER" id="PTHR43252:SF2">
    <property type="entry name" value="TRANSCRIPTION REGULATOR, PADR-LIKE FAMILY"/>
    <property type="match status" value="1"/>
</dbReference>
<dbReference type="SUPFAM" id="SSF46785">
    <property type="entry name" value="Winged helix' DNA-binding domain"/>
    <property type="match status" value="1"/>
</dbReference>
<sequence>MMNELNVLSELMESPKNGYQLQKALQMPVGPYRKVSFGVIYPLLDRLAKAGAIELKASGDGKIATITPAGRERFMALMADPIPKGAHTDDIYRIKLDAMQHLPLSDQFDLLTMYRAEQDRVIAHSQENIDRLNAVAKIDHWYAAQRIRLHIVQAQATLEWISDFQTRLEKGEVPHA</sequence>
<keyword evidence="3" id="KW-1185">Reference proteome</keyword>
<evidence type="ECO:0000259" key="1">
    <source>
        <dbReference type="Pfam" id="PF03551"/>
    </source>
</evidence>
<dbReference type="InterPro" id="IPR005149">
    <property type="entry name" value="Tscrpt_reg_PadR_N"/>
</dbReference>
<dbReference type="AlphaFoldDB" id="A0A0R2AV93"/>
<organism evidence="2 3">
    <name type="scientific">Lacticaseibacillus brantae DSM 23927</name>
    <dbReference type="NCBI Taxonomy" id="1423727"/>
    <lineage>
        <taxon>Bacteria</taxon>
        <taxon>Bacillati</taxon>
        <taxon>Bacillota</taxon>
        <taxon>Bacilli</taxon>
        <taxon>Lactobacillales</taxon>
        <taxon>Lactobacillaceae</taxon>
        <taxon>Lacticaseibacillus</taxon>
    </lineage>
</organism>